<organism evidence="2">
    <name type="scientific">Variovorax paradoxus</name>
    <dbReference type="NCBI Taxonomy" id="34073"/>
    <lineage>
        <taxon>Bacteria</taxon>
        <taxon>Pseudomonadati</taxon>
        <taxon>Pseudomonadota</taxon>
        <taxon>Betaproteobacteria</taxon>
        <taxon>Burkholderiales</taxon>
        <taxon>Comamonadaceae</taxon>
        <taxon>Variovorax</taxon>
    </lineage>
</organism>
<dbReference type="InterPro" id="IPR019953">
    <property type="entry name" value="OHR"/>
</dbReference>
<reference evidence="2" key="1">
    <citation type="submission" date="2019-12" db="EMBL/GenBank/DDBJ databases">
        <authorList>
            <person name="Cremers G."/>
        </authorList>
    </citation>
    <scope>NUCLEOTIDE SEQUENCE</scope>
    <source>
        <strain evidence="2">Vvax</strain>
    </source>
</reference>
<dbReference type="PANTHER" id="PTHR33797:SF2">
    <property type="entry name" value="ORGANIC HYDROPEROXIDE RESISTANCE PROTEIN-LIKE"/>
    <property type="match status" value="1"/>
</dbReference>
<dbReference type="Gene3D" id="3.30.300.20">
    <property type="match status" value="1"/>
</dbReference>
<dbReference type="Gene3D" id="2.20.25.10">
    <property type="match status" value="1"/>
</dbReference>
<proteinExistence type="inferred from homology"/>
<dbReference type="EMBL" id="LR743508">
    <property type="protein sequence ID" value="CAA2109434.1"/>
    <property type="molecule type" value="Genomic_DNA"/>
</dbReference>
<evidence type="ECO:0000256" key="1">
    <source>
        <dbReference type="ARBA" id="ARBA00007378"/>
    </source>
</evidence>
<dbReference type="NCBIfam" id="TIGR03561">
    <property type="entry name" value="organ_hyd_perox"/>
    <property type="match status" value="1"/>
</dbReference>
<dbReference type="InterPro" id="IPR003718">
    <property type="entry name" value="OsmC/Ohr_fam"/>
</dbReference>
<name>A0A679J709_VARPD</name>
<dbReference type="PANTHER" id="PTHR33797">
    <property type="entry name" value="ORGANIC HYDROPEROXIDE RESISTANCE PROTEIN-LIKE"/>
    <property type="match status" value="1"/>
</dbReference>
<dbReference type="AlphaFoldDB" id="A0A679J709"/>
<gene>
    <name evidence="2" type="primary">ohrB_3</name>
    <name evidence="2" type="ORF">VVAX_05705</name>
</gene>
<accession>A0A679J709</accession>
<dbReference type="Pfam" id="PF02566">
    <property type="entry name" value="OsmC"/>
    <property type="match status" value="1"/>
</dbReference>
<dbReference type="InterPro" id="IPR015946">
    <property type="entry name" value="KH_dom-like_a/b"/>
</dbReference>
<dbReference type="InterPro" id="IPR036102">
    <property type="entry name" value="OsmC/Ohrsf"/>
</dbReference>
<dbReference type="RefSeq" id="WP_339093391.1">
    <property type="nucleotide sequence ID" value="NZ_LR743508.1"/>
</dbReference>
<comment type="similarity">
    <text evidence="1">Belongs to the OsmC/Ohr family.</text>
</comment>
<evidence type="ECO:0000313" key="2">
    <source>
        <dbReference type="EMBL" id="CAA2109434.1"/>
    </source>
</evidence>
<dbReference type="SUPFAM" id="SSF82784">
    <property type="entry name" value="OsmC-like"/>
    <property type="match status" value="1"/>
</dbReference>
<dbReference type="GO" id="GO:0006979">
    <property type="term" value="P:response to oxidative stress"/>
    <property type="evidence" value="ECO:0007669"/>
    <property type="project" value="InterPro"/>
</dbReference>
<sequence>MGSLQAPPVSILNRYTGPEFQPIYSTKVTVSGGEAGHGRASGVARSDDGSLDVELRLPSELGGKGGGTNPEQLFAAAFAACFHGALTLLATRNRIAVRDARVEVAVAFGRDPMDGLFMLTANVLIHLPGVERSLAEELVRSTERFCPYAKMTRSGIASIVALAP</sequence>
<protein>
    <submittedName>
        <fullName evidence="2">Organic hydroperoxide resistance protein OhrB</fullName>
    </submittedName>
</protein>